<dbReference type="AlphaFoldDB" id="A0A381YMW1"/>
<accession>A0A381YMW1</accession>
<organism evidence="2">
    <name type="scientific">marine metagenome</name>
    <dbReference type="NCBI Taxonomy" id="408172"/>
    <lineage>
        <taxon>unclassified sequences</taxon>
        <taxon>metagenomes</taxon>
        <taxon>ecological metagenomes</taxon>
    </lineage>
</organism>
<proteinExistence type="predicted"/>
<dbReference type="PANTHER" id="PTHR31527:SF0">
    <property type="entry name" value="RE64534P"/>
    <property type="match status" value="1"/>
</dbReference>
<evidence type="ECO:0000259" key="1">
    <source>
        <dbReference type="Pfam" id="PF09347"/>
    </source>
</evidence>
<protein>
    <recommendedName>
        <fullName evidence="1">DUF1989 domain-containing protein</fullName>
    </recommendedName>
</protein>
<gene>
    <name evidence="2" type="ORF">METZ01_LOCUS130815</name>
</gene>
<dbReference type="InterPro" id="IPR018959">
    <property type="entry name" value="DUF1989"/>
</dbReference>
<sequence>MNAMTTVEQTVYIPARMGASVSVSEGTLIRLTDLYGQQPIDFWAFCQENPWEFLSPEHTRPSIMRLYPGVGDSAFTNFRRPIVTLVEDKSPGQHDMQFAACDRARYIELGASLPHANCQDNLHLELQKLNLDVRGVIQPWNIFTNFFINPDGTFSIKAPSTQPGDNCTLRADIDCHIIISACPQDMNDTCGGNPTDIQMEIGR</sequence>
<dbReference type="PANTHER" id="PTHR31527">
    <property type="entry name" value="RE64534P"/>
    <property type="match status" value="1"/>
</dbReference>
<dbReference type="Pfam" id="PF09347">
    <property type="entry name" value="DUF1989"/>
    <property type="match status" value="1"/>
</dbReference>
<reference evidence="2" key="1">
    <citation type="submission" date="2018-05" db="EMBL/GenBank/DDBJ databases">
        <authorList>
            <person name="Lanie J.A."/>
            <person name="Ng W.-L."/>
            <person name="Kazmierczak K.M."/>
            <person name="Andrzejewski T.M."/>
            <person name="Davidsen T.M."/>
            <person name="Wayne K.J."/>
            <person name="Tettelin H."/>
            <person name="Glass J.I."/>
            <person name="Rusch D."/>
            <person name="Podicherti R."/>
            <person name="Tsui H.-C.T."/>
            <person name="Winkler M.E."/>
        </authorList>
    </citation>
    <scope>NUCLEOTIDE SEQUENCE</scope>
</reference>
<dbReference type="EMBL" id="UINC01018538">
    <property type="protein sequence ID" value="SVA77961.1"/>
    <property type="molecule type" value="Genomic_DNA"/>
</dbReference>
<evidence type="ECO:0000313" key="2">
    <source>
        <dbReference type="EMBL" id="SVA77961.1"/>
    </source>
</evidence>
<feature type="domain" description="DUF1989" evidence="1">
    <location>
        <begin position="13"/>
        <end position="175"/>
    </location>
</feature>
<name>A0A381YMW1_9ZZZZ</name>